<proteinExistence type="predicted"/>
<dbReference type="InterPro" id="IPR056867">
    <property type="entry name" value="LRR_15"/>
</dbReference>
<evidence type="ECO:0000259" key="1">
    <source>
        <dbReference type="PROSITE" id="PS50181"/>
    </source>
</evidence>
<dbReference type="Pfam" id="PF12937">
    <property type="entry name" value="F-box-like"/>
    <property type="match status" value="1"/>
</dbReference>
<evidence type="ECO:0000313" key="3">
    <source>
        <dbReference type="Proteomes" id="UP000053095"/>
    </source>
</evidence>
<dbReference type="EMBL" id="DF933829">
    <property type="protein sequence ID" value="GAM37858.1"/>
    <property type="molecule type" value="Genomic_DNA"/>
</dbReference>
<keyword evidence="3" id="KW-1185">Reference proteome</keyword>
<feature type="domain" description="F-box" evidence="1">
    <location>
        <begin position="6"/>
        <end position="51"/>
    </location>
</feature>
<organism evidence="2 3">
    <name type="scientific">Talaromyces pinophilus</name>
    <name type="common">Penicillium pinophilum</name>
    <dbReference type="NCBI Taxonomy" id="128442"/>
    <lineage>
        <taxon>Eukaryota</taxon>
        <taxon>Fungi</taxon>
        <taxon>Dikarya</taxon>
        <taxon>Ascomycota</taxon>
        <taxon>Pezizomycotina</taxon>
        <taxon>Eurotiomycetes</taxon>
        <taxon>Eurotiomycetidae</taxon>
        <taxon>Eurotiales</taxon>
        <taxon>Trichocomaceae</taxon>
        <taxon>Talaromyces</taxon>
        <taxon>Talaromyces sect. Talaromyces</taxon>
    </lineage>
</organism>
<dbReference type="AlphaFoldDB" id="A0A6V8H8X7"/>
<reference evidence="3" key="1">
    <citation type="journal article" date="2015" name="Genome Announc.">
        <title>Draft genome sequence of Talaromyces cellulolyticus strain Y-94, a source of lignocellulosic biomass-degrading enzymes.</title>
        <authorList>
            <person name="Fujii T."/>
            <person name="Koike H."/>
            <person name="Sawayama S."/>
            <person name="Yano S."/>
            <person name="Inoue H."/>
        </authorList>
    </citation>
    <scope>NUCLEOTIDE SEQUENCE [LARGE SCALE GENOMIC DNA]</scope>
    <source>
        <strain evidence="3">Y-94</strain>
    </source>
</reference>
<name>A0A6V8H8X7_TALPI</name>
<accession>A0A6V8H8X7</accession>
<dbReference type="Proteomes" id="UP000053095">
    <property type="component" value="Unassembled WGS sequence"/>
</dbReference>
<comment type="caution">
    <text evidence="2">The sequence shown here is derived from an EMBL/GenBank/DDBJ whole genome shotgun (WGS) entry which is preliminary data.</text>
</comment>
<dbReference type="Pfam" id="PF24969">
    <property type="entry name" value="LRR_15"/>
    <property type="match status" value="1"/>
</dbReference>
<dbReference type="InterPro" id="IPR001810">
    <property type="entry name" value="F-box_dom"/>
</dbReference>
<sequence length="478" mass="55639">MEDQSLHSLRGYPMELCQCIFSYLSKTDYFNLCLVHGRLRTIAEPYLYSEIQFTWEEKLQPHPITSLLRSLLRRPQLATFIRRLSLADFNFYNPYSEDRAPKILVSEDALKELIAFVMKATVPYRQIWLEELQNVTMDAFVALLLSQPLRLSCLAIDGDFLWESKLIGLVLRSMLFEPDAHYNGLRLDLSHLETVSLQASGDRFRFYNNARNTDDILPIFYLPSVKRISASVDNPSNFSWPGTTLPSPAKLRNLKLENIREPFLGQLLSVISQLQYLHWRWYYFEDVYDKQFRTRIIDLTQITKSISYVRETLTELIISATAANDPEPPPLIIRGSMKGMRDFKKLIKLTVSRTFLMGGWSLDLTKRVEEYLPQNLKFLTMTDDLATHEEYDWADRDLYCMLERLLKACQTSTPHLCEIKVMTHRPYEITAQTRKLGESINGVSIQFEEPASLRGHGRGRGRGRGIGRVRPTWYEPIW</sequence>
<protein>
    <recommendedName>
        <fullName evidence="1">F-box domain-containing protein</fullName>
    </recommendedName>
</protein>
<evidence type="ECO:0000313" key="2">
    <source>
        <dbReference type="EMBL" id="GAM37858.1"/>
    </source>
</evidence>
<dbReference type="PROSITE" id="PS50181">
    <property type="entry name" value="FBOX"/>
    <property type="match status" value="1"/>
</dbReference>
<gene>
    <name evidence="2" type="ORF">TCE0_033r08133</name>
</gene>